<comment type="caution">
    <text evidence="3">The sequence shown here is derived from an EMBL/GenBank/DDBJ whole genome shotgun (WGS) entry which is preliminary data.</text>
</comment>
<evidence type="ECO:0000259" key="2">
    <source>
        <dbReference type="Pfam" id="PF00144"/>
    </source>
</evidence>
<dbReference type="InterPro" id="IPR050491">
    <property type="entry name" value="AmpC-like"/>
</dbReference>
<dbReference type="Proteomes" id="UP000197587">
    <property type="component" value="Unassembled WGS sequence"/>
</dbReference>
<evidence type="ECO:0000313" key="3">
    <source>
        <dbReference type="EMBL" id="OWK98131.1"/>
    </source>
</evidence>
<protein>
    <submittedName>
        <fullName evidence="3">Serine hydrolase</fullName>
    </submittedName>
</protein>
<dbReference type="SUPFAM" id="SSF56601">
    <property type="entry name" value="beta-lactamase/transpeptidase-like"/>
    <property type="match status" value="1"/>
</dbReference>
<dbReference type="InterPro" id="IPR001466">
    <property type="entry name" value="Beta-lactam-related"/>
</dbReference>
<proteinExistence type="predicted"/>
<feature type="signal peptide" evidence="1">
    <location>
        <begin position="1"/>
        <end position="21"/>
    </location>
</feature>
<dbReference type="PROSITE" id="PS51257">
    <property type="entry name" value="PROKAR_LIPOPROTEIN"/>
    <property type="match status" value="1"/>
</dbReference>
<gene>
    <name evidence="3" type="ORF">AP75_07540</name>
</gene>
<feature type="domain" description="Beta-lactamase-related" evidence="2">
    <location>
        <begin position="80"/>
        <end position="375"/>
    </location>
</feature>
<dbReference type="InterPro" id="IPR012338">
    <property type="entry name" value="Beta-lactam/transpept-like"/>
</dbReference>
<dbReference type="RefSeq" id="WP_088264079.1">
    <property type="nucleotide sequence ID" value="NZ_JASZ02000013.1"/>
</dbReference>
<reference evidence="3 4" key="2">
    <citation type="submission" date="2017-05" db="EMBL/GenBank/DDBJ databases">
        <title>Genome of Chryseobacterium haifense.</title>
        <authorList>
            <person name="Newman J.D."/>
        </authorList>
    </citation>
    <scope>NUCLEOTIDE SEQUENCE [LARGE SCALE GENOMIC DNA]</scope>
    <source>
        <strain evidence="3 4">DSM 19056</strain>
    </source>
</reference>
<keyword evidence="4" id="KW-1185">Reference proteome</keyword>
<dbReference type="AlphaFoldDB" id="A0A246B9E9"/>
<dbReference type="PANTHER" id="PTHR46825">
    <property type="entry name" value="D-ALANYL-D-ALANINE-CARBOXYPEPTIDASE/ENDOPEPTIDASE AMPH"/>
    <property type="match status" value="1"/>
</dbReference>
<evidence type="ECO:0000313" key="4">
    <source>
        <dbReference type="Proteomes" id="UP000197587"/>
    </source>
</evidence>
<evidence type="ECO:0000256" key="1">
    <source>
        <dbReference type="SAM" id="SignalP"/>
    </source>
</evidence>
<name>A0A246B9E9_9FLAO</name>
<reference evidence="3 4" key="1">
    <citation type="submission" date="2014-01" db="EMBL/GenBank/DDBJ databases">
        <authorList>
            <consortium name="Genome Consortium for Active Teaching"/>
            <person name="Sontag T.C."/>
            <person name="Newman J.D."/>
        </authorList>
    </citation>
    <scope>NUCLEOTIDE SEQUENCE [LARGE SCALE GENOMIC DNA]</scope>
    <source>
        <strain evidence="3 4">DSM 19056</strain>
    </source>
</reference>
<organism evidence="3 4">
    <name type="scientific">Kaistella haifensis DSM 19056</name>
    <dbReference type="NCBI Taxonomy" id="1450526"/>
    <lineage>
        <taxon>Bacteria</taxon>
        <taxon>Pseudomonadati</taxon>
        <taxon>Bacteroidota</taxon>
        <taxon>Flavobacteriia</taxon>
        <taxon>Flavobacteriales</taxon>
        <taxon>Weeksellaceae</taxon>
        <taxon>Chryseobacterium group</taxon>
        <taxon>Kaistella</taxon>
    </lineage>
</organism>
<dbReference type="Gene3D" id="3.40.710.10">
    <property type="entry name" value="DD-peptidase/beta-lactamase superfamily"/>
    <property type="match status" value="1"/>
</dbReference>
<dbReference type="GO" id="GO:0016787">
    <property type="term" value="F:hydrolase activity"/>
    <property type="evidence" value="ECO:0007669"/>
    <property type="project" value="UniProtKB-KW"/>
</dbReference>
<dbReference type="PANTHER" id="PTHR46825:SF8">
    <property type="entry name" value="BETA-LACTAMASE-RELATED"/>
    <property type="match status" value="1"/>
</dbReference>
<dbReference type="EMBL" id="JASZ02000013">
    <property type="protein sequence ID" value="OWK98131.1"/>
    <property type="molecule type" value="Genomic_DNA"/>
</dbReference>
<keyword evidence="1" id="KW-0732">Signal</keyword>
<keyword evidence="3" id="KW-0378">Hydrolase</keyword>
<dbReference type="Pfam" id="PF00144">
    <property type="entry name" value="Beta-lactamase"/>
    <property type="match status" value="1"/>
</dbReference>
<sequence length="426" mass="49137">MKLSRRLFFLLILCCSLISCKKENPAENQQKTTLPNYGNVDLDDVFKNKDIKLKNKDSIVSAIDDYYQKVWVKGDLWGGFLVAKGDQILYESYRGFAQDNQQVPINDTVALHVASISKSITAMATMKLVEAGQLKLDDPLTKFFPKFPYPEVTVFTLLSQRSGLPKYEHFIEKIQPQPAELTKKYITNQDVLNLLIRYQPELARPTNTGFMYCNTNYALLALIIEKITKTPFPEAMQQIVFRPLKMKNTYILQEKDMERSAKSFYQRGPRVYPYDRLDLIYGDKNVYTTPRDLLNFSKALFAENFLREDLKKMVFEPHSNEKPGVNNYGLGFRMKIFDNNEKLTYHNGWWHGTNSVFAHLLKSNVTIIAIGNKYSNRVYTSLALSGLFENFPVEKEKFQKIMTDTEAAKIPNATDSLNTNNESYSE</sequence>
<feature type="chain" id="PRO_5013168027" evidence="1">
    <location>
        <begin position="22"/>
        <end position="426"/>
    </location>
</feature>
<accession>A0A246B9E9</accession>